<keyword evidence="4 5" id="KW-0687">Ribonucleoprotein</keyword>
<evidence type="ECO:0000256" key="5">
    <source>
        <dbReference type="RuleBase" id="RU366039"/>
    </source>
</evidence>
<dbReference type="EMBL" id="QNGE01000909">
    <property type="protein sequence ID" value="KAA3678930.1"/>
    <property type="molecule type" value="Genomic_DNA"/>
</dbReference>
<protein>
    <recommendedName>
        <fullName evidence="5">H/ACA ribonucleoprotein complex subunit 2</fullName>
    </recommendedName>
    <alternativeName>
        <fullName evidence="5">Nucleolar protein family A member 2</fullName>
    </alternativeName>
</protein>
<dbReference type="GO" id="GO:0003723">
    <property type="term" value="F:RNA binding"/>
    <property type="evidence" value="ECO:0007669"/>
    <property type="project" value="UniProtKB-UniRule"/>
</dbReference>
<feature type="domain" description="Ribosomal protein eL8/eL30/eS12/Gadd45" evidence="6">
    <location>
        <begin position="44"/>
        <end position="114"/>
    </location>
</feature>
<comment type="function">
    <text evidence="5">Required for ribosome biogenesis. Part of a complex which catalyzes pseudouridylation of rRNA. This involves the isomerization of uridine such that the ribose is subsequently attached to C5, instead of the normal N1. Pseudouridine ('psi') residues may serve to stabilize the conformation of rRNAs.</text>
</comment>
<evidence type="ECO:0000259" key="6">
    <source>
        <dbReference type="Pfam" id="PF01248"/>
    </source>
</evidence>
<accession>A0A5J4NUT1</accession>
<dbReference type="GO" id="GO:0000398">
    <property type="term" value="P:mRNA splicing, via spliceosome"/>
    <property type="evidence" value="ECO:0007669"/>
    <property type="project" value="UniProtKB-UniRule"/>
</dbReference>
<evidence type="ECO:0000256" key="1">
    <source>
        <dbReference type="ARBA" id="ARBA00004604"/>
    </source>
</evidence>
<evidence type="ECO:0000256" key="2">
    <source>
        <dbReference type="ARBA" id="ARBA00007337"/>
    </source>
</evidence>
<comment type="similarity">
    <text evidence="2 5">Belongs to the eukaryotic ribosomal protein eL8 family.</text>
</comment>
<dbReference type="PRINTS" id="PR00881">
    <property type="entry name" value="L7ARS6FAMILY"/>
</dbReference>
<dbReference type="GO" id="GO:0031429">
    <property type="term" value="C:box H/ACA snoRNP complex"/>
    <property type="evidence" value="ECO:0007669"/>
    <property type="project" value="UniProtKB-UniRule"/>
</dbReference>
<dbReference type="InterPro" id="IPR018492">
    <property type="entry name" value="Ribosomal_eL8/Nhp2"/>
</dbReference>
<dbReference type="AlphaFoldDB" id="A0A5J4NUT1"/>
<organism evidence="7 8">
    <name type="scientific">Paragonimus westermani</name>
    <dbReference type="NCBI Taxonomy" id="34504"/>
    <lineage>
        <taxon>Eukaryota</taxon>
        <taxon>Metazoa</taxon>
        <taxon>Spiralia</taxon>
        <taxon>Lophotrochozoa</taxon>
        <taxon>Platyhelminthes</taxon>
        <taxon>Trematoda</taxon>
        <taxon>Digenea</taxon>
        <taxon>Plagiorchiida</taxon>
        <taxon>Troglotremata</taxon>
        <taxon>Troglotrematidae</taxon>
        <taxon>Paragonimus</taxon>
    </lineage>
</organism>
<sequence>MVAHDDQLDVPGSEGTVYSYEQKVQFACPIAHPMASEKLARRLFKLARKARRCKKADSGIKSIVKAIEKKNASGIVLLAGDISPIDTITHIPIICEEHHVPYCYVASKVDLGASTSSVGPLPATFILRDDEYGDLYDKCYSAVDALPLPI</sequence>
<comment type="function">
    <text evidence="5">Common component of the spliceosome and rRNA processing machinery.</text>
</comment>
<keyword evidence="3 5" id="KW-0539">Nucleus</keyword>
<dbReference type="InterPro" id="IPR004038">
    <property type="entry name" value="Ribosomal_eL8/eL30/eS12/Gad45"/>
</dbReference>
<gene>
    <name evidence="7" type="ORF">DEA37_0013424</name>
</gene>
<comment type="subcellular location">
    <subcellularLocation>
        <location evidence="1 5">Nucleus</location>
        <location evidence="1 5">Nucleolus</location>
    </subcellularLocation>
</comment>
<keyword evidence="8" id="KW-1185">Reference proteome</keyword>
<dbReference type="GO" id="GO:0031120">
    <property type="term" value="P:snRNA pseudouridine synthesis"/>
    <property type="evidence" value="ECO:0007669"/>
    <property type="project" value="UniProtKB-UniRule"/>
</dbReference>
<dbReference type="InterPro" id="IPR004037">
    <property type="entry name" value="Ribosomal_eL8-like_CS"/>
</dbReference>
<dbReference type="SUPFAM" id="SSF55315">
    <property type="entry name" value="L30e-like"/>
    <property type="match status" value="1"/>
</dbReference>
<name>A0A5J4NUT1_9TREM</name>
<dbReference type="Pfam" id="PF01248">
    <property type="entry name" value="Ribosomal_L7Ae"/>
    <property type="match status" value="1"/>
</dbReference>
<dbReference type="PROSITE" id="PS01082">
    <property type="entry name" value="RIBOSOMAL_L7AE"/>
    <property type="match status" value="1"/>
</dbReference>
<proteinExistence type="inferred from homology"/>
<evidence type="ECO:0000313" key="8">
    <source>
        <dbReference type="Proteomes" id="UP000324629"/>
    </source>
</evidence>
<dbReference type="InterPro" id="IPR002415">
    <property type="entry name" value="H/ACA_rnp_Nhp2-like"/>
</dbReference>
<comment type="caution">
    <text evidence="7">The sequence shown here is derived from an EMBL/GenBank/DDBJ whole genome shotgun (WGS) entry which is preliminary data.</text>
</comment>
<evidence type="ECO:0000256" key="3">
    <source>
        <dbReference type="ARBA" id="ARBA00023242"/>
    </source>
</evidence>
<dbReference type="Gene3D" id="3.30.1330.30">
    <property type="match status" value="1"/>
</dbReference>
<dbReference type="Proteomes" id="UP000324629">
    <property type="component" value="Unassembled WGS sequence"/>
</dbReference>
<evidence type="ECO:0000256" key="4">
    <source>
        <dbReference type="ARBA" id="ARBA00023274"/>
    </source>
</evidence>
<dbReference type="GO" id="GO:0042254">
    <property type="term" value="P:ribosome biogenesis"/>
    <property type="evidence" value="ECO:0007669"/>
    <property type="project" value="InterPro"/>
</dbReference>
<dbReference type="PRINTS" id="PR00883">
    <property type="entry name" value="NUCLEARHMG"/>
</dbReference>
<evidence type="ECO:0000313" key="7">
    <source>
        <dbReference type="EMBL" id="KAA3678930.1"/>
    </source>
</evidence>
<dbReference type="InterPro" id="IPR029064">
    <property type="entry name" value="Ribosomal_eL30-like_sf"/>
</dbReference>
<keyword evidence="5" id="KW-0694">RNA-binding</keyword>
<reference evidence="7 8" key="1">
    <citation type="journal article" date="2019" name="Gigascience">
        <title>Whole-genome sequence of the oriental lung fluke Paragonimus westermani.</title>
        <authorList>
            <person name="Oey H."/>
            <person name="Zakrzewski M."/>
            <person name="Narain K."/>
            <person name="Devi K.R."/>
            <person name="Agatsuma T."/>
            <person name="Nawaratna S."/>
            <person name="Gobert G.N."/>
            <person name="Jones M.K."/>
            <person name="Ragan M.A."/>
            <person name="McManus D.P."/>
            <person name="Krause L."/>
        </authorList>
    </citation>
    <scope>NUCLEOTIDE SEQUENCE [LARGE SCALE GENOMIC DNA]</scope>
    <source>
        <strain evidence="7 8">IND2009</strain>
    </source>
</reference>